<organism evidence="13 14">
    <name type="scientific">Geotrypetes seraphini</name>
    <name type="common">Gaboon caecilian</name>
    <name type="synonym">Caecilia seraphini</name>
    <dbReference type="NCBI Taxonomy" id="260995"/>
    <lineage>
        <taxon>Eukaryota</taxon>
        <taxon>Metazoa</taxon>
        <taxon>Chordata</taxon>
        <taxon>Craniata</taxon>
        <taxon>Vertebrata</taxon>
        <taxon>Euteleostomi</taxon>
        <taxon>Amphibia</taxon>
        <taxon>Gymnophiona</taxon>
        <taxon>Geotrypetes</taxon>
    </lineage>
</organism>
<dbReference type="PANTHER" id="PTHR23037:SF32">
    <property type="entry name" value="INTERLEUKIN-4 RECEPTOR SUBUNIT ALPHA"/>
    <property type="match status" value="1"/>
</dbReference>
<evidence type="ECO:0000256" key="4">
    <source>
        <dbReference type="ARBA" id="ARBA00022729"/>
    </source>
</evidence>
<dbReference type="Gene3D" id="2.60.40.10">
    <property type="entry name" value="Immunoglobulins"/>
    <property type="match status" value="2"/>
</dbReference>
<dbReference type="CDD" id="cd00063">
    <property type="entry name" value="FN3"/>
    <property type="match status" value="1"/>
</dbReference>
<dbReference type="InterPro" id="IPR015319">
    <property type="entry name" value="IL-4_rcpt-alpha_N"/>
</dbReference>
<keyword evidence="2" id="KW-0597">Phosphoprotein</keyword>
<evidence type="ECO:0000256" key="11">
    <source>
        <dbReference type="SAM" id="SignalP"/>
    </source>
</evidence>
<reference evidence="14" key="1">
    <citation type="submission" date="2025-08" db="UniProtKB">
        <authorList>
            <consortium name="RefSeq"/>
        </authorList>
    </citation>
    <scope>IDENTIFICATION</scope>
</reference>
<feature type="signal peptide" evidence="11">
    <location>
        <begin position="1"/>
        <end position="22"/>
    </location>
</feature>
<feature type="transmembrane region" description="Helical" evidence="10">
    <location>
        <begin position="230"/>
        <end position="253"/>
    </location>
</feature>
<protein>
    <submittedName>
        <fullName evidence="14">Interleukin-4 receptor subunit alpha</fullName>
    </submittedName>
</protein>
<dbReference type="InterPro" id="IPR036116">
    <property type="entry name" value="FN3_sf"/>
</dbReference>
<name>A0A6P8NJU1_GEOSA</name>
<dbReference type="GO" id="GO:0009897">
    <property type="term" value="C:external side of plasma membrane"/>
    <property type="evidence" value="ECO:0007669"/>
    <property type="project" value="TreeGrafter"/>
</dbReference>
<feature type="compositionally biased region" description="Polar residues" evidence="9">
    <location>
        <begin position="698"/>
        <end position="723"/>
    </location>
</feature>
<evidence type="ECO:0000313" key="13">
    <source>
        <dbReference type="Proteomes" id="UP000515159"/>
    </source>
</evidence>
<evidence type="ECO:0000256" key="9">
    <source>
        <dbReference type="SAM" id="MobiDB-lite"/>
    </source>
</evidence>
<dbReference type="Pfam" id="PF09238">
    <property type="entry name" value="IL4Ra_N"/>
    <property type="match status" value="1"/>
</dbReference>
<keyword evidence="13" id="KW-1185">Reference proteome</keyword>
<dbReference type="GO" id="GO:0002532">
    <property type="term" value="P:production of molecular mediator involved in inflammatory response"/>
    <property type="evidence" value="ECO:0007669"/>
    <property type="project" value="InterPro"/>
</dbReference>
<dbReference type="CTD" id="3566"/>
<evidence type="ECO:0000259" key="12">
    <source>
        <dbReference type="PROSITE" id="PS50853"/>
    </source>
</evidence>
<dbReference type="GO" id="GO:0004896">
    <property type="term" value="F:cytokine receptor activity"/>
    <property type="evidence" value="ECO:0007669"/>
    <property type="project" value="InterPro"/>
</dbReference>
<feature type="region of interest" description="Disordered" evidence="9">
    <location>
        <begin position="691"/>
        <end position="723"/>
    </location>
</feature>
<evidence type="ECO:0000313" key="14">
    <source>
        <dbReference type="RefSeq" id="XP_033770819.1"/>
    </source>
</evidence>
<dbReference type="GeneID" id="117345785"/>
<evidence type="ECO:0000256" key="5">
    <source>
        <dbReference type="ARBA" id="ARBA00022989"/>
    </source>
</evidence>
<sequence length="901" mass="103024">MILFWLLLLSCGLLHVITDGQAKNLECYNDYEHEMVCMWEVEILTRSCRDQYLLKYEHLNYPSPSNTCIPENMKVGDDILFSKCSCTIFFPYFFVSDDYNIEILYNKKVVLNDTVTPLSIVKPIPPQNLTVTKNENGNFILRWDKSYNKFSILYDMLDFEATYYNKQNPEKSHTARLSSLETSYKILTKELDPGDYVAKVRSHPTKTGGQWSEWSSVVEWRKEYEFSQSILLWINVPIFSIVIMAVIIICYLYHDKYIEWWNNIPDPAKSTSAVNIFYKLQFSALRKEQCVCDQKTSSPDTILKRMKNNFRNWLAKSVPLSLGENCFHEDYTHDADKCGADHCQDKHKAEGERAAISEEAGRILIPEQALVERIEICLLEAADPALLFEDDCETSEDKDTEEVKVDSIILFDSGIQNLFLNIIENNTWQTNSDFFEDKYKLCNSHEIENANQEIYRASGQHFWSKPSSFPMEDCSLEQNYRNNFVQSVKPTSSHGCKREKQEDLLKLMLDSQGLPHLEAFSDGLGGFTHESNVFFDADYHSFDSTVSKCEDQTNHVECCPTNMDFDLISSQDEELSFLMPARELYEIARPKVSNSMSSDNSNILNMSGYQSFDNAVKQDKMQDDQTVNYGAPNRTIPEESGYKPFDCASVQSTYIERGIGTPDLYPVRDRECDCSDSLFPLYFNKTYENNEKSDEIGDSQSGSINSGSQHCNNTGSISNAQNRRSLDRNSNMVYALTFDICDHLKNFGNSSTDGLLLNKEGNTLDCPGKVGDSPHCVARLPLLLQKKSLEAVMTEQVMMTLNCGLCAPSVDFPPLKKRQFQFLNCQTKFENISYFIQPCSAEKMLGFRHDKVPPLDGGGCAKHYLMGLKGDEDGEDNFYMEVTTQMDLQQLDSVKPRESIH</sequence>
<feature type="domain" description="Fibronectin type-III" evidence="12">
    <location>
        <begin position="125"/>
        <end position="223"/>
    </location>
</feature>
<dbReference type="InterPro" id="IPR013783">
    <property type="entry name" value="Ig-like_fold"/>
</dbReference>
<dbReference type="RefSeq" id="XP_033770819.1">
    <property type="nucleotide sequence ID" value="XM_033914928.1"/>
</dbReference>
<keyword evidence="3 10" id="KW-0812">Transmembrane</keyword>
<evidence type="ECO:0000256" key="7">
    <source>
        <dbReference type="ARBA" id="ARBA00023170"/>
    </source>
</evidence>
<comment type="subcellular location">
    <subcellularLocation>
        <location evidence="1">Membrane</location>
        <topology evidence="1">Single-pass type I membrane protein</topology>
    </subcellularLocation>
</comment>
<dbReference type="InterPro" id="IPR003961">
    <property type="entry name" value="FN3_dom"/>
</dbReference>
<evidence type="ECO:0000256" key="3">
    <source>
        <dbReference type="ARBA" id="ARBA00022692"/>
    </source>
</evidence>
<feature type="chain" id="PRO_5027775432" evidence="11">
    <location>
        <begin position="23"/>
        <end position="901"/>
    </location>
</feature>
<evidence type="ECO:0000256" key="6">
    <source>
        <dbReference type="ARBA" id="ARBA00023136"/>
    </source>
</evidence>
<evidence type="ECO:0000256" key="8">
    <source>
        <dbReference type="ARBA" id="ARBA00023180"/>
    </source>
</evidence>
<evidence type="ECO:0000256" key="2">
    <source>
        <dbReference type="ARBA" id="ARBA00022553"/>
    </source>
</evidence>
<evidence type="ECO:0000256" key="1">
    <source>
        <dbReference type="ARBA" id="ARBA00004479"/>
    </source>
</evidence>
<keyword evidence="8" id="KW-0325">Glycoprotein</keyword>
<keyword evidence="5 10" id="KW-1133">Transmembrane helix</keyword>
<dbReference type="Proteomes" id="UP000515159">
    <property type="component" value="Chromosome 11"/>
</dbReference>
<proteinExistence type="predicted"/>
<dbReference type="KEGG" id="gsh:117345785"/>
<dbReference type="AlphaFoldDB" id="A0A6P8NJU1"/>
<gene>
    <name evidence="14" type="primary">IL4R</name>
</gene>
<keyword evidence="6 10" id="KW-0472">Membrane</keyword>
<keyword evidence="7 14" id="KW-0675">Receptor</keyword>
<accession>A0A6P8NJU1</accession>
<dbReference type="SUPFAM" id="SSF49265">
    <property type="entry name" value="Fibronectin type III"/>
    <property type="match status" value="2"/>
</dbReference>
<dbReference type="OrthoDB" id="8962741at2759"/>
<evidence type="ECO:0000256" key="10">
    <source>
        <dbReference type="SAM" id="Phobius"/>
    </source>
</evidence>
<dbReference type="PANTHER" id="PTHR23037">
    <property type="entry name" value="CYTOKINE RECEPTOR"/>
    <property type="match status" value="1"/>
</dbReference>
<dbReference type="InParanoid" id="A0A6P8NJU1"/>
<keyword evidence="4 11" id="KW-0732">Signal</keyword>
<dbReference type="PROSITE" id="PS50853">
    <property type="entry name" value="FN3"/>
    <property type="match status" value="1"/>
</dbReference>